<keyword evidence="5" id="KW-0732">Signal</keyword>
<evidence type="ECO:0000256" key="2">
    <source>
        <dbReference type="ARBA" id="ARBA00023136"/>
    </source>
</evidence>
<evidence type="ECO:0000259" key="6">
    <source>
        <dbReference type="PROSITE" id="PS51123"/>
    </source>
</evidence>
<feature type="domain" description="OmpA-like" evidence="6">
    <location>
        <begin position="106"/>
        <end position="223"/>
    </location>
</feature>
<dbReference type="InterPro" id="IPR006664">
    <property type="entry name" value="OMP_bac"/>
</dbReference>
<dbReference type="InterPro" id="IPR006665">
    <property type="entry name" value="OmpA-like"/>
</dbReference>
<dbReference type="PROSITE" id="PS51257">
    <property type="entry name" value="PROKAR_LIPOPROTEIN"/>
    <property type="match status" value="1"/>
</dbReference>
<protein>
    <submittedName>
        <fullName evidence="7">OmpA family protein</fullName>
    </submittedName>
</protein>
<dbReference type="Pfam" id="PF00691">
    <property type="entry name" value="OmpA"/>
    <property type="match status" value="1"/>
</dbReference>
<evidence type="ECO:0000256" key="1">
    <source>
        <dbReference type="ARBA" id="ARBA00004442"/>
    </source>
</evidence>
<organism evidence="7 8">
    <name type="scientific">Cognatilysobacter lacus</name>
    <dbReference type="NCBI Taxonomy" id="1643323"/>
    <lineage>
        <taxon>Bacteria</taxon>
        <taxon>Pseudomonadati</taxon>
        <taxon>Pseudomonadota</taxon>
        <taxon>Gammaproteobacteria</taxon>
        <taxon>Lysobacterales</taxon>
        <taxon>Lysobacteraceae</taxon>
        <taxon>Cognatilysobacter</taxon>
    </lineage>
</organism>
<dbReference type="InterPro" id="IPR050330">
    <property type="entry name" value="Bact_OuterMem_StrucFunc"/>
</dbReference>
<name>A0A5D8Z6J9_9GAMM</name>
<dbReference type="GO" id="GO:0009279">
    <property type="term" value="C:cell outer membrane"/>
    <property type="evidence" value="ECO:0007669"/>
    <property type="project" value="UniProtKB-SubCell"/>
</dbReference>
<dbReference type="CDD" id="cd07185">
    <property type="entry name" value="OmpA_C-like"/>
    <property type="match status" value="1"/>
</dbReference>
<proteinExistence type="predicted"/>
<dbReference type="OrthoDB" id="9782229at2"/>
<comment type="subcellular location">
    <subcellularLocation>
        <location evidence="1">Cell outer membrane</location>
    </subcellularLocation>
</comment>
<dbReference type="InterPro" id="IPR036737">
    <property type="entry name" value="OmpA-like_sf"/>
</dbReference>
<dbReference type="PRINTS" id="PR01021">
    <property type="entry name" value="OMPADOMAIN"/>
</dbReference>
<comment type="caution">
    <text evidence="7">The sequence shown here is derived from an EMBL/GenBank/DDBJ whole genome shotgun (WGS) entry which is preliminary data.</text>
</comment>
<dbReference type="PANTHER" id="PTHR30329:SF21">
    <property type="entry name" value="LIPOPROTEIN YIAD-RELATED"/>
    <property type="match status" value="1"/>
</dbReference>
<keyword evidence="2 4" id="KW-0472">Membrane</keyword>
<keyword evidence="8" id="KW-1185">Reference proteome</keyword>
<evidence type="ECO:0000256" key="3">
    <source>
        <dbReference type="ARBA" id="ARBA00023237"/>
    </source>
</evidence>
<dbReference type="Pfam" id="PF13441">
    <property type="entry name" value="Gly-zipper_YMGG"/>
    <property type="match status" value="1"/>
</dbReference>
<dbReference type="SUPFAM" id="SSF103088">
    <property type="entry name" value="OmpA-like"/>
    <property type="match status" value="1"/>
</dbReference>
<keyword evidence="3" id="KW-0998">Cell outer membrane</keyword>
<evidence type="ECO:0000256" key="4">
    <source>
        <dbReference type="PROSITE-ProRule" id="PRU00473"/>
    </source>
</evidence>
<accession>A0A5D8Z6J9</accession>
<dbReference type="PANTHER" id="PTHR30329">
    <property type="entry name" value="STATOR ELEMENT OF FLAGELLAR MOTOR COMPLEX"/>
    <property type="match status" value="1"/>
</dbReference>
<gene>
    <name evidence="7" type="ORF">FW784_04900</name>
</gene>
<sequence length="226" mass="23992">MKMQTNVLVVAMLGAMLAGCATNPNSYSTNPDTRDRTRNGALIGAAVGAVAGVLSGDDAVERRQRALVGAGVGALAGGAIGSYQDRQEAALRDRLQGTGVDVVRQGDNIVLSMPDAITFGTASSTLQPQFRPVLDNLASTLNQYNQTVINVAGHTDQRGDANYNLNLSQQRAESVASYLSGRGVTRDRMVVTGRGETQLLCVENTESCWSRNRRVEITLVPLRAQG</sequence>
<reference evidence="7 8" key="1">
    <citation type="submission" date="2019-08" db="EMBL/GenBank/DDBJ databases">
        <title>Draft genome sequence of Lysobacter sp. UKS-15.</title>
        <authorList>
            <person name="Im W.-T."/>
        </authorList>
    </citation>
    <scope>NUCLEOTIDE SEQUENCE [LARGE SCALE GENOMIC DNA]</scope>
    <source>
        <strain evidence="7 8">UKS-15</strain>
    </source>
</reference>
<evidence type="ECO:0000313" key="8">
    <source>
        <dbReference type="Proteomes" id="UP000323164"/>
    </source>
</evidence>
<feature type="signal peptide" evidence="5">
    <location>
        <begin position="1"/>
        <end position="20"/>
    </location>
</feature>
<dbReference type="InterPro" id="IPR027367">
    <property type="entry name" value="Gly-zipper_YMGG"/>
</dbReference>
<dbReference type="RefSeq" id="WP_149352239.1">
    <property type="nucleotide sequence ID" value="NZ_VTRV01000035.1"/>
</dbReference>
<evidence type="ECO:0000313" key="7">
    <source>
        <dbReference type="EMBL" id="TZF90548.1"/>
    </source>
</evidence>
<dbReference type="AlphaFoldDB" id="A0A5D8Z6J9"/>
<dbReference type="Proteomes" id="UP000323164">
    <property type="component" value="Unassembled WGS sequence"/>
</dbReference>
<dbReference type="Gene3D" id="3.30.1330.60">
    <property type="entry name" value="OmpA-like domain"/>
    <property type="match status" value="1"/>
</dbReference>
<dbReference type="EMBL" id="VTRV01000035">
    <property type="protein sequence ID" value="TZF90548.1"/>
    <property type="molecule type" value="Genomic_DNA"/>
</dbReference>
<dbReference type="PROSITE" id="PS51123">
    <property type="entry name" value="OMPA_2"/>
    <property type="match status" value="1"/>
</dbReference>
<evidence type="ECO:0000256" key="5">
    <source>
        <dbReference type="SAM" id="SignalP"/>
    </source>
</evidence>
<feature type="chain" id="PRO_5022989626" evidence="5">
    <location>
        <begin position="21"/>
        <end position="226"/>
    </location>
</feature>